<comment type="caution">
    <text evidence="1">The sequence shown here is derived from an EMBL/GenBank/DDBJ whole genome shotgun (WGS) entry which is preliminary data.</text>
</comment>
<accession>A0A814DIS0</accession>
<evidence type="ECO:0000313" key="2">
    <source>
        <dbReference type="Proteomes" id="UP000663889"/>
    </source>
</evidence>
<dbReference type="PANTHER" id="PTHR11051">
    <property type="entry name" value="GLYCOSYL HYDROLASE-RELATED"/>
    <property type="match status" value="1"/>
</dbReference>
<dbReference type="EMBL" id="CAJNOU010000324">
    <property type="protein sequence ID" value="CAF0958960.1"/>
    <property type="molecule type" value="Genomic_DNA"/>
</dbReference>
<reference evidence="1" key="1">
    <citation type="submission" date="2021-02" db="EMBL/GenBank/DDBJ databases">
        <authorList>
            <person name="Nowell W R."/>
        </authorList>
    </citation>
    <scope>NUCLEOTIDE SEQUENCE</scope>
</reference>
<proteinExistence type="predicted"/>
<gene>
    <name evidence="1" type="ORF">SEV965_LOCUS8658</name>
</gene>
<sequence length="234" mass="26894">MNFNVTQKIIRNHAETFIPITCQENAGMISLIHAIVWLILNESSKAEHEFNRSLHACTYREFHVRNEVDIRADIIGGYVFNSHFLTSADGFIQSVIMGYIGLQYDDKSLLFNLLPSILTLSTKYIRLRNVLVHGIYLFDYTIDQSSISHFLTSADGFIQSVIMGYIGLRYDDKSLLFNLVPSILTLSTKYIRLRNVLVHGTYLFDYTIDQSSMYFIFSHIYTNLLGITDNYGSQ</sequence>
<dbReference type="Proteomes" id="UP000663889">
    <property type="component" value="Unassembled WGS sequence"/>
</dbReference>
<dbReference type="GO" id="GO:0004553">
    <property type="term" value="F:hydrolase activity, hydrolyzing O-glycosyl compounds"/>
    <property type="evidence" value="ECO:0007669"/>
    <property type="project" value="TreeGrafter"/>
</dbReference>
<dbReference type="GO" id="GO:0005975">
    <property type="term" value="P:carbohydrate metabolic process"/>
    <property type="evidence" value="ECO:0007669"/>
    <property type="project" value="TreeGrafter"/>
</dbReference>
<dbReference type="PANTHER" id="PTHR11051:SF8">
    <property type="entry name" value="PROTEIN-GLUCOSYLGALACTOSYLHYDROXYLYSINE GLUCOSIDASE"/>
    <property type="match status" value="1"/>
</dbReference>
<name>A0A814DIS0_9BILA</name>
<organism evidence="1 2">
    <name type="scientific">Rotaria sordida</name>
    <dbReference type="NCBI Taxonomy" id="392033"/>
    <lineage>
        <taxon>Eukaryota</taxon>
        <taxon>Metazoa</taxon>
        <taxon>Spiralia</taxon>
        <taxon>Gnathifera</taxon>
        <taxon>Rotifera</taxon>
        <taxon>Eurotatoria</taxon>
        <taxon>Bdelloidea</taxon>
        <taxon>Philodinida</taxon>
        <taxon>Philodinidae</taxon>
        <taxon>Rotaria</taxon>
    </lineage>
</organism>
<dbReference type="AlphaFoldDB" id="A0A814DIS0"/>
<protein>
    <submittedName>
        <fullName evidence="1">Uncharacterized protein</fullName>
    </submittedName>
</protein>
<evidence type="ECO:0000313" key="1">
    <source>
        <dbReference type="EMBL" id="CAF0958960.1"/>
    </source>
</evidence>